<dbReference type="InParanoid" id="A0A7I4DLP2"/>
<protein>
    <recommendedName>
        <fullName evidence="11">Reverse transcriptase Ty1/copia-type domain-containing protein</fullName>
    </recommendedName>
</protein>
<reference evidence="12 13" key="1">
    <citation type="journal article" date="2008" name="Science">
        <title>The Physcomitrella genome reveals evolutionary insights into the conquest of land by plants.</title>
        <authorList>
            <person name="Rensing S."/>
            <person name="Lang D."/>
            <person name="Zimmer A."/>
            <person name="Terry A."/>
            <person name="Salamov A."/>
            <person name="Shapiro H."/>
            <person name="Nishiyama T."/>
            <person name="Perroud P.-F."/>
            <person name="Lindquist E."/>
            <person name="Kamisugi Y."/>
            <person name="Tanahashi T."/>
            <person name="Sakakibara K."/>
            <person name="Fujita T."/>
            <person name="Oishi K."/>
            <person name="Shin-I T."/>
            <person name="Kuroki Y."/>
            <person name="Toyoda A."/>
            <person name="Suzuki Y."/>
            <person name="Hashimoto A."/>
            <person name="Yamaguchi K."/>
            <person name="Sugano A."/>
            <person name="Kohara Y."/>
            <person name="Fujiyama A."/>
            <person name="Anterola A."/>
            <person name="Aoki S."/>
            <person name="Ashton N."/>
            <person name="Barbazuk W.B."/>
            <person name="Barker E."/>
            <person name="Bennetzen J."/>
            <person name="Bezanilla M."/>
            <person name="Blankenship R."/>
            <person name="Cho S.H."/>
            <person name="Dutcher S."/>
            <person name="Estelle M."/>
            <person name="Fawcett J.A."/>
            <person name="Gundlach H."/>
            <person name="Hanada K."/>
            <person name="Heyl A."/>
            <person name="Hicks K.A."/>
            <person name="Hugh J."/>
            <person name="Lohr M."/>
            <person name="Mayer K."/>
            <person name="Melkozernov A."/>
            <person name="Murata T."/>
            <person name="Nelson D."/>
            <person name="Pils B."/>
            <person name="Prigge M."/>
            <person name="Reiss B."/>
            <person name="Renner T."/>
            <person name="Rombauts S."/>
            <person name="Rushton P."/>
            <person name="Sanderfoot A."/>
            <person name="Schween G."/>
            <person name="Shiu S.-H."/>
            <person name="Stueber K."/>
            <person name="Theodoulou F.L."/>
            <person name="Tu H."/>
            <person name="Van de Peer Y."/>
            <person name="Verrier P.J."/>
            <person name="Waters E."/>
            <person name="Wood A."/>
            <person name="Yang L."/>
            <person name="Cove D."/>
            <person name="Cuming A."/>
            <person name="Hasebe M."/>
            <person name="Lucas S."/>
            <person name="Mishler D.B."/>
            <person name="Reski R."/>
            <person name="Grigoriev I."/>
            <person name="Quatrano R.S."/>
            <person name="Boore J.L."/>
        </authorList>
    </citation>
    <scope>NUCLEOTIDE SEQUENCE [LARGE SCALE GENOMIC DNA]</scope>
    <source>
        <strain evidence="12 13">cv. Gransden 2004</strain>
    </source>
</reference>
<evidence type="ECO:0000256" key="5">
    <source>
        <dbReference type="ARBA" id="ARBA00022842"/>
    </source>
</evidence>
<dbReference type="GO" id="GO:0016787">
    <property type="term" value="F:hydrolase activity"/>
    <property type="evidence" value="ECO:0007669"/>
    <property type="project" value="UniProtKB-KW"/>
</dbReference>
<keyword evidence="3" id="KW-0255">Endonuclease</keyword>
<keyword evidence="6" id="KW-0229">DNA integration</keyword>
<keyword evidence="7" id="KW-0695">RNA-directed DNA polymerase</keyword>
<evidence type="ECO:0000256" key="6">
    <source>
        <dbReference type="ARBA" id="ARBA00022908"/>
    </source>
</evidence>
<evidence type="ECO:0000256" key="8">
    <source>
        <dbReference type="ARBA" id="ARBA00022932"/>
    </source>
</evidence>
<evidence type="ECO:0000256" key="4">
    <source>
        <dbReference type="ARBA" id="ARBA00022801"/>
    </source>
</evidence>
<evidence type="ECO:0000313" key="12">
    <source>
        <dbReference type="EnsemblPlants" id="Pp3c4_10620V3.1"/>
    </source>
</evidence>
<dbReference type="InterPro" id="IPR039537">
    <property type="entry name" value="Retrotran_Ty1/copia-like"/>
</dbReference>
<dbReference type="EMBL" id="ABEU02000004">
    <property type="status" value="NOT_ANNOTATED_CDS"/>
    <property type="molecule type" value="Genomic_DNA"/>
</dbReference>
<proteinExistence type="predicted"/>
<dbReference type="Pfam" id="PF07727">
    <property type="entry name" value="RVT_2"/>
    <property type="match status" value="1"/>
</dbReference>
<dbReference type="GO" id="GO:0004519">
    <property type="term" value="F:endonuclease activity"/>
    <property type="evidence" value="ECO:0007669"/>
    <property type="project" value="UniProtKB-KW"/>
</dbReference>
<dbReference type="GO" id="GO:0015074">
    <property type="term" value="P:DNA integration"/>
    <property type="evidence" value="ECO:0007669"/>
    <property type="project" value="UniProtKB-KW"/>
</dbReference>
<keyword evidence="8" id="KW-0239">DNA-directed DNA polymerase</keyword>
<keyword evidence="2" id="KW-0479">Metal-binding</keyword>
<keyword evidence="5" id="KW-0460">Magnesium</keyword>
<evidence type="ECO:0000313" key="13">
    <source>
        <dbReference type="Proteomes" id="UP000006727"/>
    </source>
</evidence>
<evidence type="ECO:0000259" key="11">
    <source>
        <dbReference type="Pfam" id="PF07727"/>
    </source>
</evidence>
<keyword evidence="1" id="KW-0540">Nuclease</keyword>
<evidence type="ECO:0000256" key="7">
    <source>
        <dbReference type="ARBA" id="ARBA00022918"/>
    </source>
</evidence>
<keyword evidence="9" id="KW-0233">DNA recombination</keyword>
<dbReference type="EnsemblPlants" id="Pp3c4_10620V3.1">
    <property type="protein sequence ID" value="Pp3c4_10620V3.1"/>
    <property type="gene ID" value="Pp3c4_10620"/>
</dbReference>
<keyword evidence="13" id="KW-1185">Reference proteome</keyword>
<evidence type="ECO:0000256" key="3">
    <source>
        <dbReference type="ARBA" id="ARBA00022759"/>
    </source>
</evidence>
<reference evidence="12" key="3">
    <citation type="submission" date="2020-12" db="UniProtKB">
        <authorList>
            <consortium name="EnsemblPlants"/>
        </authorList>
    </citation>
    <scope>IDENTIFICATION</scope>
</reference>
<evidence type="ECO:0000256" key="2">
    <source>
        <dbReference type="ARBA" id="ARBA00022723"/>
    </source>
</evidence>
<evidence type="ECO:0000256" key="10">
    <source>
        <dbReference type="ARBA" id="ARBA00023268"/>
    </source>
</evidence>
<dbReference type="PANTHER" id="PTHR42648:SF11">
    <property type="entry name" value="TRANSPOSON TY4-P GAG-POL POLYPROTEIN"/>
    <property type="match status" value="1"/>
</dbReference>
<evidence type="ECO:0000256" key="9">
    <source>
        <dbReference type="ARBA" id="ARBA00023172"/>
    </source>
</evidence>
<dbReference type="AlphaFoldDB" id="A0A7I4DLP2"/>
<dbReference type="GO" id="GO:0003887">
    <property type="term" value="F:DNA-directed DNA polymerase activity"/>
    <property type="evidence" value="ECO:0007669"/>
    <property type="project" value="UniProtKB-KW"/>
</dbReference>
<dbReference type="GO" id="GO:0003964">
    <property type="term" value="F:RNA-directed DNA polymerase activity"/>
    <property type="evidence" value="ECO:0007669"/>
    <property type="project" value="UniProtKB-KW"/>
</dbReference>
<keyword evidence="10" id="KW-0511">Multifunctional enzyme</keyword>
<keyword evidence="8" id="KW-0808">Transferase</keyword>
<reference evidence="12 13" key="2">
    <citation type="journal article" date="2018" name="Plant J.">
        <title>The Physcomitrella patens chromosome-scale assembly reveals moss genome structure and evolution.</title>
        <authorList>
            <person name="Lang D."/>
            <person name="Ullrich K.K."/>
            <person name="Murat F."/>
            <person name="Fuchs J."/>
            <person name="Jenkins J."/>
            <person name="Haas F.B."/>
            <person name="Piednoel M."/>
            <person name="Gundlach H."/>
            <person name="Van Bel M."/>
            <person name="Meyberg R."/>
            <person name="Vives C."/>
            <person name="Morata J."/>
            <person name="Symeonidi A."/>
            <person name="Hiss M."/>
            <person name="Muchero W."/>
            <person name="Kamisugi Y."/>
            <person name="Saleh O."/>
            <person name="Blanc G."/>
            <person name="Decker E.L."/>
            <person name="van Gessel N."/>
            <person name="Grimwood J."/>
            <person name="Hayes R.D."/>
            <person name="Graham S.W."/>
            <person name="Gunter L.E."/>
            <person name="McDaniel S.F."/>
            <person name="Hoernstein S.N.W."/>
            <person name="Larsson A."/>
            <person name="Li F.W."/>
            <person name="Perroud P.F."/>
            <person name="Phillips J."/>
            <person name="Ranjan P."/>
            <person name="Rokshar D.S."/>
            <person name="Rothfels C.J."/>
            <person name="Schneider L."/>
            <person name="Shu S."/>
            <person name="Stevenson D.W."/>
            <person name="Thummler F."/>
            <person name="Tillich M."/>
            <person name="Villarreal Aguilar J.C."/>
            <person name="Widiez T."/>
            <person name="Wong G.K."/>
            <person name="Wymore A."/>
            <person name="Zhang Y."/>
            <person name="Zimmer A.D."/>
            <person name="Quatrano R.S."/>
            <person name="Mayer K.F.X."/>
            <person name="Goodstein D."/>
            <person name="Casacuberta J.M."/>
            <person name="Vandepoele K."/>
            <person name="Reski R."/>
            <person name="Cuming A.C."/>
            <person name="Tuskan G.A."/>
            <person name="Maumus F."/>
            <person name="Salse J."/>
            <person name="Schmutz J."/>
            <person name="Rensing S.A."/>
        </authorList>
    </citation>
    <scope>NUCLEOTIDE SEQUENCE [LARGE SCALE GENOMIC DNA]</scope>
    <source>
        <strain evidence="12 13">cv. Gransden 2004</strain>
    </source>
</reference>
<feature type="domain" description="Reverse transcriptase Ty1/copia-type" evidence="11">
    <location>
        <begin position="171"/>
        <end position="245"/>
    </location>
</feature>
<evidence type="ECO:0000256" key="1">
    <source>
        <dbReference type="ARBA" id="ARBA00022722"/>
    </source>
</evidence>
<organism evidence="12 13">
    <name type="scientific">Physcomitrium patens</name>
    <name type="common">Spreading-leaved earth moss</name>
    <name type="synonym">Physcomitrella patens</name>
    <dbReference type="NCBI Taxonomy" id="3218"/>
    <lineage>
        <taxon>Eukaryota</taxon>
        <taxon>Viridiplantae</taxon>
        <taxon>Streptophyta</taxon>
        <taxon>Embryophyta</taxon>
        <taxon>Bryophyta</taxon>
        <taxon>Bryophytina</taxon>
        <taxon>Bryopsida</taxon>
        <taxon>Funariidae</taxon>
        <taxon>Funariales</taxon>
        <taxon>Funariaceae</taxon>
        <taxon>Physcomitrium</taxon>
    </lineage>
</organism>
<keyword evidence="4" id="KW-0378">Hydrolase</keyword>
<dbReference type="Gramene" id="Pp3c4_10620V3.1">
    <property type="protein sequence ID" value="Pp3c4_10620V3.1"/>
    <property type="gene ID" value="Pp3c4_10620"/>
</dbReference>
<accession>A0A7I4DLP2</accession>
<dbReference type="GO" id="GO:0006310">
    <property type="term" value="P:DNA recombination"/>
    <property type="evidence" value="ECO:0007669"/>
    <property type="project" value="UniProtKB-KW"/>
</dbReference>
<dbReference type="GO" id="GO:0046872">
    <property type="term" value="F:metal ion binding"/>
    <property type="evidence" value="ECO:0007669"/>
    <property type="project" value="UniProtKB-KW"/>
</dbReference>
<sequence length="320" mass="36831">MVDGIPYISVHKEVCEHCQAGKQHQEAFSRMSVTKSTKILELPHIELCGPFPITSPGGSDCIHSRRVETNCNLLDMAHNMTTRAITPSFLWIKSVNTATFILNQSPTKALLEYQLPHIPRESWPLIQPSNQAPQKPLIPKKTRSLPPDHTIQHNPAHFASSTPLEALPPTDVKTPFLYGDLKESVYMEVPEGFRDTITYRKICRLKKSLYGLKQAPCTWSEKINTFLDNHGLSRSNSQKILWIKTEPMKRFEMSDPENINYYLGVEFIRHPKETFFSHLLTEFVPNPILLFYDSQSTLQSARNPFFHDKSKPMEMWVHYI</sequence>
<dbReference type="Proteomes" id="UP000006727">
    <property type="component" value="Chromosome 4"/>
</dbReference>
<name>A0A7I4DLP2_PHYPA</name>
<dbReference type="PANTHER" id="PTHR42648">
    <property type="entry name" value="TRANSPOSASE, PUTATIVE-RELATED"/>
    <property type="match status" value="1"/>
</dbReference>
<keyword evidence="8" id="KW-0548">Nucleotidyltransferase</keyword>
<dbReference type="InterPro" id="IPR013103">
    <property type="entry name" value="RVT_2"/>
</dbReference>